<comment type="caution">
    <text evidence="2">The sequence shown here is derived from an EMBL/GenBank/DDBJ whole genome shotgun (WGS) entry which is preliminary data.</text>
</comment>
<evidence type="ECO:0000313" key="2">
    <source>
        <dbReference type="EMBL" id="TVY93342.1"/>
    </source>
</evidence>
<accession>A0A559MK55</accession>
<sequence>MIFPTILAAAAFSSIVAANDLFTLSAFIPGSPLHGQAVAAYGQSYYFGISTSSYCPSDVSSCPAGNETVFYPGLGSLTVEVPGGEANYVATDGRLGFTAPHSAETPPGSVTPYFGNWTYENRGPVVYTSSYDTPLYTYNNTQGSGSVLACPYTNSGTVFQQLYVKVAGFNRTDCSELAGLLPAPFVGDYGAWEYA</sequence>
<name>A0A559MK55_9HELO</name>
<dbReference type="PANTHER" id="PTHR42047">
    <property type="entry name" value="PROTEIN, PUTATIVE (AFU_ORTHOLOGUE AFUA_6G03560)-RELATED"/>
    <property type="match status" value="1"/>
</dbReference>
<feature type="signal peptide" evidence="1">
    <location>
        <begin position="1"/>
        <end position="18"/>
    </location>
</feature>
<dbReference type="Proteomes" id="UP000315522">
    <property type="component" value="Unassembled WGS sequence"/>
</dbReference>
<organism evidence="2 3">
    <name type="scientific">Lachnellula willkommii</name>
    <dbReference type="NCBI Taxonomy" id="215461"/>
    <lineage>
        <taxon>Eukaryota</taxon>
        <taxon>Fungi</taxon>
        <taxon>Dikarya</taxon>
        <taxon>Ascomycota</taxon>
        <taxon>Pezizomycotina</taxon>
        <taxon>Leotiomycetes</taxon>
        <taxon>Helotiales</taxon>
        <taxon>Lachnaceae</taxon>
        <taxon>Lachnellula</taxon>
    </lineage>
</organism>
<keyword evidence="3" id="KW-1185">Reference proteome</keyword>
<reference evidence="2 3" key="1">
    <citation type="submission" date="2018-05" db="EMBL/GenBank/DDBJ databases">
        <title>Genome sequencing and assembly of the regulated plant pathogen Lachnellula willkommii and related sister species for the development of diagnostic species identification markers.</title>
        <authorList>
            <person name="Giroux E."/>
            <person name="Bilodeau G."/>
        </authorList>
    </citation>
    <scope>NUCLEOTIDE SEQUENCE [LARGE SCALE GENOMIC DNA]</scope>
    <source>
        <strain evidence="2 3">CBS 172.35</strain>
    </source>
</reference>
<dbReference type="PANTHER" id="PTHR42047:SF1">
    <property type="entry name" value="PROTEIN, PUTATIVE (AFU_ORTHOLOGUE AFUA_6G03560)-RELATED"/>
    <property type="match status" value="1"/>
</dbReference>
<feature type="chain" id="PRO_5021896011" evidence="1">
    <location>
        <begin position="19"/>
        <end position="195"/>
    </location>
</feature>
<dbReference type="InterPro" id="IPR052820">
    <property type="entry name" value="PhiA_domain"/>
</dbReference>
<evidence type="ECO:0000256" key="1">
    <source>
        <dbReference type="SAM" id="SignalP"/>
    </source>
</evidence>
<evidence type="ECO:0000313" key="3">
    <source>
        <dbReference type="Proteomes" id="UP000315522"/>
    </source>
</evidence>
<dbReference type="AlphaFoldDB" id="A0A559MK55"/>
<protein>
    <submittedName>
        <fullName evidence="2">Putative secreted protein</fullName>
    </submittedName>
</protein>
<gene>
    <name evidence="2" type="ORF">LAWI1_G002207</name>
</gene>
<dbReference type="EMBL" id="QGML01000146">
    <property type="protein sequence ID" value="TVY93342.1"/>
    <property type="molecule type" value="Genomic_DNA"/>
</dbReference>
<keyword evidence="1" id="KW-0732">Signal</keyword>
<proteinExistence type="predicted"/>